<evidence type="ECO:0000256" key="2">
    <source>
        <dbReference type="SAM" id="Phobius"/>
    </source>
</evidence>
<dbReference type="AlphaFoldDB" id="A0A2V3J5B6"/>
<gene>
    <name evidence="3" type="ORF">BWQ96_01739</name>
</gene>
<dbReference type="SUPFAM" id="SSF52540">
    <property type="entry name" value="P-loop containing nucleoside triphosphate hydrolases"/>
    <property type="match status" value="1"/>
</dbReference>
<dbReference type="EMBL" id="NBIV01000013">
    <property type="protein sequence ID" value="PXF48570.1"/>
    <property type="molecule type" value="Genomic_DNA"/>
</dbReference>
<keyword evidence="4" id="KW-1185">Reference proteome</keyword>
<name>A0A2V3J5B6_9FLOR</name>
<sequence length="365" mass="41453">MHPGHTSSGMSITRLFPIFLAILLLYMVLRTYSPPLKNVTLSPHDGSTILHRSSNRTGEEQSGSLSSTLQDGNKRPVYAIPGSRLQQSIPECARNKGKAKTFLFVFMGHSGSTAMISELRSHPVVHIEASELVDHGEYAKNTTLALQHTRKFFKRTTKFGKTSGFKIRPSHITKKPQEWAALIREFDTRIVWQHRHNLLKQAVGEYSSKYLNDKASVEGLKSQEEAKARCNTGVGCSFKIENFKEFHRFLKDGLHSDKAIAEAVNLLSNGSSCVHALPYEDYLYDRKLAMKKLQDFLGLTNIDTKPQRYKATGDNLCDVVTNWKELCDNFYACHVWRHMFDDLRNDCVCEFTNGHVQYCDTHYTG</sequence>
<evidence type="ECO:0000313" key="4">
    <source>
        <dbReference type="Proteomes" id="UP000247409"/>
    </source>
</evidence>
<protein>
    <submittedName>
        <fullName evidence="3">Uncharacterized protein</fullName>
    </submittedName>
</protein>
<feature type="compositionally biased region" description="Polar residues" evidence="1">
    <location>
        <begin position="50"/>
        <end position="71"/>
    </location>
</feature>
<reference evidence="3 4" key="1">
    <citation type="journal article" date="2018" name="Mol. Biol. Evol.">
        <title>Analysis of the draft genome of the red seaweed Gracilariopsis chorda provides insights into genome size evolution in Rhodophyta.</title>
        <authorList>
            <person name="Lee J."/>
            <person name="Yang E.C."/>
            <person name="Graf L."/>
            <person name="Yang J.H."/>
            <person name="Qiu H."/>
            <person name="Zel Zion U."/>
            <person name="Chan C.X."/>
            <person name="Stephens T.G."/>
            <person name="Weber A.P.M."/>
            <person name="Boo G.H."/>
            <person name="Boo S.M."/>
            <person name="Kim K.M."/>
            <person name="Shin Y."/>
            <person name="Jung M."/>
            <person name="Lee S.J."/>
            <person name="Yim H.S."/>
            <person name="Lee J.H."/>
            <person name="Bhattacharya D."/>
            <person name="Yoon H.S."/>
        </authorList>
    </citation>
    <scope>NUCLEOTIDE SEQUENCE [LARGE SCALE GENOMIC DNA]</scope>
    <source>
        <strain evidence="3 4">SKKU-2015</strain>
        <tissue evidence="3">Whole body</tissue>
    </source>
</reference>
<dbReference type="OrthoDB" id="3936at2759"/>
<proteinExistence type="predicted"/>
<feature type="region of interest" description="Disordered" evidence="1">
    <location>
        <begin position="43"/>
        <end position="75"/>
    </location>
</feature>
<organism evidence="3 4">
    <name type="scientific">Gracilariopsis chorda</name>
    <dbReference type="NCBI Taxonomy" id="448386"/>
    <lineage>
        <taxon>Eukaryota</taxon>
        <taxon>Rhodophyta</taxon>
        <taxon>Florideophyceae</taxon>
        <taxon>Rhodymeniophycidae</taxon>
        <taxon>Gracilariales</taxon>
        <taxon>Gracilariaceae</taxon>
        <taxon>Gracilariopsis</taxon>
    </lineage>
</organism>
<dbReference type="Gene3D" id="3.40.50.300">
    <property type="entry name" value="P-loop containing nucleotide triphosphate hydrolases"/>
    <property type="match status" value="1"/>
</dbReference>
<dbReference type="Proteomes" id="UP000247409">
    <property type="component" value="Unassembled WGS sequence"/>
</dbReference>
<comment type="caution">
    <text evidence="3">The sequence shown here is derived from an EMBL/GenBank/DDBJ whole genome shotgun (WGS) entry which is preliminary data.</text>
</comment>
<keyword evidence="2" id="KW-1133">Transmembrane helix</keyword>
<keyword evidence="2" id="KW-0472">Membrane</keyword>
<dbReference type="InterPro" id="IPR027417">
    <property type="entry name" value="P-loop_NTPase"/>
</dbReference>
<feature type="transmembrane region" description="Helical" evidence="2">
    <location>
        <begin position="12"/>
        <end position="29"/>
    </location>
</feature>
<keyword evidence="2" id="KW-0812">Transmembrane</keyword>
<accession>A0A2V3J5B6</accession>
<evidence type="ECO:0000256" key="1">
    <source>
        <dbReference type="SAM" id="MobiDB-lite"/>
    </source>
</evidence>
<evidence type="ECO:0000313" key="3">
    <source>
        <dbReference type="EMBL" id="PXF48570.1"/>
    </source>
</evidence>